<feature type="region of interest" description="Disordered" evidence="1">
    <location>
        <begin position="40"/>
        <end position="120"/>
    </location>
</feature>
<feature type="compositionally biased region" description="Pro residues" evidence="1">
    <location>
        <begin position="46"/>
        <end position="59"/>
    </location>
</feature>
<gene>
    <name evidence="3" type="ORF">P2L57_32845</name>
</gene>
<sequence>MMWTFSAETIAAGFVIGPLLIGIGVVVALALVALFYGRLRHGPGPERSPQPRPQQPPPRAGAWATPEEASQEEAPANHGPGHQDSQPSEYEEASRDPDEVPHDGKRRMPYELRGYQGPRT</sequence>
<evidence type="ECO:0000313" key="3">
    <source>
        <dbReference type="EMBL" id="MDF2260327.1"/>
    </source>
</evidence>
<comment type="caution">
    <text evidence="3">The sequence shown here is derived from an EMBL/GenBank/DDBJ whole genome shotgun (WGS) entry which is preliminary data.</text>
</comment>
<dbReference type="Pfam" id="PF20087">
    <property type="entry name" value="DUF6479"/>
    <property type="match status" value="1"/>
</dbReference>
<accession>A0ABT5Z9N8</accession>
<feature type="transmembrane region" description="Helical" evidence="2">
    <location>
        <begin position="12"/>
        <end position="37"/>
    </location>
</feature>
<feature type="compositionally biased region" description="Basic and acidic residues" evidence="1">
    <location>
        <begin position="92"/>
        <end position="110"/>
    </location>
</feature>
<evidence type="ECO:0000313" key="4">
    <source>
        <dbReference type="Proteomes" id="UP001220022"/>
    </source>
</evidence>
<evidence type="ECO:0000256" key="2">
    <source>
        <dbReference type="SAM" id="Phobius"/>
    </source>
</evidence>
<keyword evidence="2" id="KW-0812">Transmembrane</keyword>
<dbReference type="RefSeq" id="WP_275820818.1">
    <property type="nucleotide sequence ID" value="NZ_BAAANM010000021.1"/>
</dbReference>
<dbReference type="Proteomes" id="UP001220022">
    <property type="component" value="Unassembled WGS sequence"/>
</dbReference>
<keyword evidence="4" id="KW-1185">Reference proteome</keyword>
<dbReference type="EMBL" id="JARHTQ010000032">
    <property type="protein sequence ID" value="MDF2260327.1"/>
    <property type="molecule type" value="Genomic_DNA"/>
</dbReference>
<reference evidence="3 4" key="1">
    <citation type="submission" date="2023-03" db="EMBL/GenBank/DDBJ databases">
        <title>Draft genome sequence of type strain Streptomyces ferralitis JCM 14344.</title>
        <authorList>
            <person name="Klaysubun C."/>
            <person name="Duangmal K."/>
        </authorList>
    </citation>
    <scope>NUCLEOTIDE SEQUENCE [LARGE SCALE GENOMIC DNA]</scope>
    <source>
        <strain evidence="3 4">JCM 14344</strain>
    </source>
</reference>
<organism evidence="3 4">
    <name type="scientific">Streptantibioticus ferralitis</name>
    <dbReference type="NCBI Taxonomy" id="236510"/>
    <lineage>
        <taxon>Bacteria</taxon>
        <taxon>Bacillati</taxon>
        <taxon>Actinomycetota</taxon>
        <taxon>Actinomycetes</taxon>
        <taxon>Kitasatosporales</taxon>
        <taxon>Streptomycetaceae</taxon>
        <taxon>Streptantibioticus</taxon>
    </lineage>
</organism>
<name>A0ABT5Z9N8_9ACTN</name>
<keyword evidence="2" id="KW-0472">Membrane</keyword>
<proteinExistence type="predicted"/>
<keyword evidence="2" id="KW-1133">Transmembrane helix</keyword>
<evidence type="ECO:0000256" key="1">
    <source>
        <dbReference type="SAM" id="MobiDB-lite"/>
    </source>
</evidence>
<dbReference type="InterPro" id="IPR045513">
    <property type="entry name" value="DUF6479"/>
</dbReference>
<protein>
    <submittedName>
        <fullName evidence="3">DUF6479 family protein</fullName>
    </submittedName>
</protein>